<name>A0A1X7JC14_9BACT</name>
<sequence>MGLWKKFGIYLFISVLCLGCCGGAFASSYDDLAKDRISTLWVEGQVLGDMVIGARSQLVFVYMDRKVCDAARSERGKLPDWVTWNLQYEAVAAKQKKALFLIRYRTLKNWDFIISQLSVGGYVLSEEDILTRSDFTQIGPIPPDTEGTLAVAVPLSKLKPGDRISIAYGEWSQKWTIPKR</sequence>
<evidence type="ECO:0000313" key="3">
    <source>
        <dbReference type="Proteomes" id="UP000193355"/>
    </source>
</evidence>
<dbReference type="RefSeq" id="WP_085544337.1">
    <property type="nucleotide sequence ID" value="NZ_FXBB01000010.1"/>
</dbReference>
<dbReference type="Proteomes" id="UP000193355">
    <property type="component" value="Unassembled WGS sequence"/>
</dbReference>
<accession>A0A1X7JC14</accession>
<keyword evidence="3" id="KW-1185">Reference proteome</keyword>
<keyword evidence="1" id="KW-0732">Signal</keyword>
<evidence type="ECO:0000313" key="2">
    <source>
        <dbReference type="EMBL" id="SMG25051.1"/>
    </source>
</evidence>
<protein>
    <submittedName>
        <fullName evidence="2">Uncharacterized protein</fullName>
    </submittedName>
</protein>
<feature type="signal peptide" evidence="1">
    <location>
        <begin position="1"/>
        <end position="26"/>
    </location>
</feature>
<dbReference type="STRING" id="561720.SAMN06275492_11045"/>
<dbReference type="EMBL" id="FXBB01000010">
    <property type="protein sequence ID" value="SMG25051.1"/>
    <property type="molecule type" value="Genomic_DNA"/>
</dbReference>
<dbReference type="OrthoDB" id="5065at2"/>
<proteinExistence type="predicted"/>
<gene>
    <name evidence="2" type="ORF">SAMN06275492_11045</name>
</gene>
<reference evidence="3" key="1">
    <citation type="submission" date="2017-04" db="EMBL/GenBank/DDBJ databases">
        <authorList>
            <person name="Varghese N."/>
            <person name="Submissions S."/>
        </authorList>
    </citation>
    <scope>NUCLEOTIDE SEQUENCE [LARGE SCALE GENOMIC DNA]</scope>
    <source>
        <strain evidence="3">USBA 82</strain>
    </source>
</reference>
<evidence type="ECO:0000256" key="1">
    <source>
        <dbReference type="SAM" id="SignalP"/>
    </source>
</evidence>
<organism evidence="2 3">
    <name type="scientific">Dethiosulfovibrio salsuginis</name>
    <dbReference type="NCBI Taxonomy" id="561720"/>
    <lineage>
        <taxon>Bacteria</taxon>
        <taxon>Thermotogati</taxon>
        <taxon>Synergistota</taxon>
        <taxon>Synergistia</taxon>
        <taxon>Synergistales</taxon>
        <taxon>Dethiosulfovibrionaceae</taxon>
        <taxon>Dethiosulfovibrio</taxon>
    </lineage>
</organism>
<feature type="chain" id="PRO_5012281803" evidence="1">
    <location>
        <begin position="27"/>
        <end position="180"/>
    </location>
</feature>
<dbReference type="AlphaFoldDB" id="A0A1X7JC14"/>